<feature type="region of interest" description="Disordered" evidence="8">
    <location>
        <begin position="96"/>
        <end position="117"/>
    </location>
</feature>
<dbReference type="GO" id="GO:0006879">
    <property type="term" value="P:intracellular iron ion homeostasis"/>
    <property type="evidence" value="ECO:0007669"/>
    <property type="project" value="TreeGrafter"/>
</dbReference>
<dbReference type="Proteomes" id="UP000006352">
    <property type="component" value="Unassembled WGS sequence"/>
</dbReference>
<evidence type="ECO:0000256" key="7">
    <source>
        <dbReference type="ARBA" id="ARBA00023242"/>
    </source>
</evidence>
<dbReference type="InParanoid" id="J4IBW7"/>
<sequence length="357" mass="38983">MVRFIYQFTSNRCLFIIRLEVFVGEKKYACETCIKGHRSSTCKHTDRPLFEIKKKGRPVTQFKEYGDSTMKKGSVKVPACAAFPSGLPEELEASVALQPSTDHSDSEHSGHASPISCSCKDTGSCDCWTVRPPRPKRKAPTHRERRGSAGSSSTPETGPQLTQPAGLVVDAHSGDYRPVLPRPSLSQQQSPTLEYPSDASSSKGPASRHQSHHGQMFFSPYGRAYEYAHGPEFTASHVSSTFQADESPLSFTSSPDVNTTVPPMSSWISTLTAQAQVAPISPGSLLLENAVEAVAHVRRDFAHAQRIVAAAVKVVRALSVGTTRRIELLHSRRQANARLVVATTMVKDKPLRKSSFP</sequence>
<evidence type="ECO:0000256" key="6">
    <source>
        <dbReference type="ARBA" id="ARBA00023163"/>
    </source>
</evidence>
<feature type="compositionally biased region" description="Polar residues" evidence="8">
    <location>
        <begin position="184"/>
        <end position="204"/>
    </location>
</feature>
<proteinExistence type="predicted"/>
<dbReference type="PROSITE" id="PS50073">
    <property type="entry name" value="COPPER_FIST_2"/>
    <property type="match status" value="1"/>
</dbReference>
<dbReference type="GO" id="GO:0000978">
    <property type="term" value="F:RNA polymerase II cis-regulatory region sequence-specific DNA binding"/>
    <property type="evidence" value="ECO:0007669"/>
    <property type="project" value="TreeGrafter"/>
</dbReference>
<dbReference type="PRINTS" id="PR00617">
    <property type="entry name" value="COPPERFIST"/>
</dbReference>
<dbReference type="PANTHER" id="PTHR28088:SF9">
    <property type="entry name" value="TRANSCRIPTION FACTOR GRISEA, PUTATIVE (AFU_ORTHOLOGUE AFUA_1G13190)-RELATED"/>
    <property type="match status" value="1"/>
</dbReference>
<dbReference type="GO" id="GO:0000981">
    <property type="term" value="F:DNA-binding transcription factor activity, RNA polymerase II-specific"/>
    <property type="evidence" value="ECO:0007669"/>
    <property type="project" value="TreeGrafter"/>
</dbReference>
<dbReference type="SMART" id="SM00412">
    <property type="entry name" value="Cu_FIST"/>
    <property type="match status" value="1"/>
</dbReference>
<dbReference type="InterPro" id="IPR001083">
    <property type="entry name" value="Cu_fist_DNA-bd_dom"/>
</dbReference>
<dbReference type="FunFam" id="3.90.430.10:FF:000001">
    <property type="entry name" value="Copper fist DNA-binding protein"/>
    <property type="match status" value="1"/>
</dbReference>
<dbReference type="InterPro" id="IPR051763">
    <property type="entry name" value="Copper_Homeo_Regul"/>
</dbReference>
<name>J4IBW7_9APHY</name>
<dbReference type="GO" id="GO:0045944">
    <property type="term" value="P:positive regulation of transcription by RNA polymerase II"/>
    <property type="evidence" value="ECO:0007669"/>
    <property type="project" value="TreeGrafter"/>
</dbReference>
<dbReference type="HOGENOM" id="CLU_776212_0_0_1"/>
<feature type="compositionally biased region" description="Polar residues" evidence="8">
    <location>
        <begin position="149"/>
        <end position="163"/>
    </location>
</feature>
<evidence type="ECO:0000256" key="5">
    <source>
        <dbReference type="ARBA" id="ARBA00023015"/>
    </source>
</evidence>
<protein>
    <recommendedName>
        <fullName evidence="9">Copper-fist domain-containing protein</fullName>
    </recommendedName>
</protein>
<dbReference type="OrthoDB" id="5600085at2759"/>
<dbReference type="InterPro" id="IPR036395">
    <property type="entry name" value="Cu_fist_DNA-bd_dom_sf"/>
</dbReference>
<keyword evidence="3" id="KW-0862">Zinc</keyword>
<reference evidence="10 11" key="1">
    <citation type="journal article" date="2012" name="Appl. Environ. Microbiol.">
        <title>Short-read sequencing for genomic analysis of the brown rot fungus Fibroporia radiculosa.</title>
        <authorList>
            <person name="Tang J.D."/>
            <person name="Perkins A.D."/>
            <person name="Sonstegard T.S."/>
            <person name="Schroeder S.G."/>
            <person name="Burgess S.C."/>
            <person name="Diehl S.V."/>
        </authorList>
    </citation>
    <scope>NUCLEOTIDE SEQUENCE [LARGE SCALE GENOMIC DNA]</scope>
    <source>
        <strain evidence="10 11">TFFH 294</strain>
    </source>
</reference>
<dbReference type="FunCoup" id="J4IBW7">
    <property type="interactions" value="158"/>
</dbReference>
<evidence type="ECO:0000256" key="8">
    <source>
        <dbReference type="SAM" id="MobiDB-lite"/>
    </source>
</evidence>
<dbReference type="GO" id="GO:0005507">
    <property type="term" value="F:copper ion binding"/>
    <property type="evidence" value="ECO:0007669"/>
    <property type="project" value="InterPro"/>
</dbReference>
<dbReference type="Gene3D" id="3.90.430.10">
    <property type="entry name" value="Copper fist DNA-binding domain"/>
    <property type="match status" value="1"/>
</dbReference>
<dbReference type="SMART" id="SM01090">
    <property type="entry name" value="Copper-fist"/>
    <property type="match status" value="1"/>
</dbReference>
<dbReference type="Pfam" id="PF00649">
    <property type="entry name" value="Copper-fist"/>
    <property type="match status" value="1"/>
</dbReference>
<feature type="compositionally biased region" description="Basic residues" evidence="8">
    <location>
        <begin position="133"/>
        <end position="145"/>
    </location>
</feature>
<dbReference type="RefSeq" id="XP_012184664.1">
    <property type="nucleotide sequence ID" value="XM_012329274.1"/>
</dbReference>
<keyword evidence="11" id="KW-1185">Reference proteome</keyword>
<comment type="subcellular location">
    <subcellularLocation>
        <location evidence="1">Nucleus</location>
    </subcellularLocation>
</comment>
<keyword evidence="2" id="KW-0479">Metal-binding</keyword>
<evidence type="ECO:0000313" key="10">
    <source>
        <dbReference type="EMBL" id="CCM05381.1"/>
    </source>
</evidence>
<feature type="region of interest" description="Disordered" evidence="8">
    <location>
        <begin position="130"/>
        <end position="214"/>
    </location>
</feature>
<evidence type="ECO:0000313" key="11">
    <source>
        <dbReference type="Proteomes" id="UP000006352"/>
    </source>
</evidence>
<evidence type="ECO:0000256" key="3">
    <source>
        <dbReference type="ARBA" id="ARBA00022833"/>
    </source>
</evidence>
<evidence type="ECO:0000256" key="2">
    <source>
        <dbReference type="ARBA" id="ARBA00022723"/>
    </source>
</evidence>
<dbReference type="GO" id="GO:0005634">
    <property type="term" value="C:nucleus"/>
    <property type="evidence" value="ECO:0007669"/>
    <property type="project" value="UniProtKB-SubCell"/>
</dbReference>
<dbReference type="SUPFAM" id="SSF57879">
    <property type="entry name" value="Zinc domain conserved in yeast copper-regulated transcription factors"/>
    <property type="match status" value="1"/>
</dbReference>
<keyword evidence="5" id="KW-0805">Transcription regulation</keyword>
<evidence type="ECO:0000256" key="4">
    <source>
        <dbReference type="ARBA" id="ARBA00023008"/>
    </source>
</evidence>
<evidence type="ECO:0000259" key="9">
    <source>
        <dbReference type="PROSITE" id="PS50073"/>
    </source>
</evidence>
<dbReference type="GeneID" id="24100292"/>
<dbReference type="GO" id="GO:0006878">
    <property type="term" value="P:intracellular copper ion homeostasis"/>
    <property type="evidence" value="ECO:0007669"/>
    <property type="project" value="TreeGrafter"/>
</dbReference>
<keyword evidence="4" id="KW-0186">Copper</keyword>
<evidence type="ECO:0000256" key="1">
    <source>
        <dbReference type="ARBA" id="ARBA00004123"/>
    </source>
</evidence>
<organism evidence="10 11">
    <name type="scientific">Fibroporia radiculosa</name>
    <dbReference type="NCBI Taxonomy" id="599839"/>
    <lineage>
        <taxon>Eukaryota</taxon>
        <taxon>Fungi</taxon>
        <taxon>Dikarya</taxon>
        <taxon>Basidiomycota</taxon>
        <taxon>Agaricomycotina</taxon>
        <taxon>Agaricomycetes</taxon>
        <taxon>Polyporales</taxon>
        <taxon>Fibroporiaceae</taxon>
        <taxon>Fibroporia</taxon>
    </lineage>
</organism>
<keyword evidence="6" id="KW-0804">Transcription</keyword>
<gene>
    <name evidence="10" type="ORF">FIBRA_07597</name>
</gene>
<keyword evidence="7" id="KW-0539">Nucleus</keyword>
<dbReference type="AlphaFoldDB" id="J4IBW7"/>
<dbReference type="EMBL" id="HE797189">
    <property type="protein sequence ID" value="CCM05381.1"/>
    <property type="molecule type" value="Genomic_DNA"/>
</dbReference>
<feature type="domain" description="Copper-fist" evidence="9">
    <location>
        <begin position="20"/>
        <end position="59"/>
    </location>
</feature>
<accession>J4IBW7</accession>
<dbReference type="STRING" id="599839.J4IBW7"/>
<dbReference type="PANTHER" id="PTHR28088">
    <property type="entry name" value="TRANSCRIPTIONAL ACTIVATOR HAA1-RELATED"/>
    <property type="match status" value="1"/>
</dbReference>